<protein>
    <submittedName>
        <fullName evidence="2">Peptidase M23-like protein</fullName>
    </submittedName>
</protein>
<dbReference type="InterPro" id="IPR050570">
    <property type="entry name" value="Cell_wall_metabolism_enzyme"/>
</dbReference>
<dbReference type="RefSeq" id="WP_128758438.1">
    <property type="nucleotide sequence ID" value="NZ_QOVM01000006.1"/>
</dbReference>
<dbReference type="PANTHER" id="PTHR21666:SF270">
    <property type="entry name" value="MUREIN HYDROLASE ACTIVATOR ENVC"/>
    <property type="match status" value="1"/>
</dbReference>
<reference evidence="2 3" key="1">
    <citation type="submission" date="2018-07" db="EMBL/GenBank/DDBJ databases">
        <title>Leeuwenhoekiella genomics.</title>
        <authorList>
            <person name="Tahon G."/>
            <person name="Willems A."/>
        </authorList>
    </citation>
    <scope>NUCLEOTIDE SEQUENCE [LARGE SCALE GENOMIC DNA]</scope>
    <source>
        <strain evidence="2 3">LMG 22550</strain>
    </source>
</reference>
<comment type="caution">
    <text evidence="2">The sequence shown here is derived from an EMBL/GenBank/DDBJ whole genome shotgun (WGS) entry which is preliminary data.</text>
</comment>
<accession>A0A4Q0P688</accession>
<dbReference type="Pfam" id="PF01551">
    <property type="entry name" value="Peptidase_M23"/>
    <property type="match status" value="1"/>
</dbReference>
<feature type="domain" description="M23ase beta-sheet core" evidence="1">
    <location>
        <begin position="97"/>
        <end position="196"/>
    </location>
</feature>
<evidence type="ECO:0000313" key="2">
    <source>
        <dbReference type="EMBL" id="RXG21169.1"/>
    </source>
</evidence>
<evidence type="ECO:0000313" key="3">
    <source>
        <dbReference type="Proteomes" id="UP000289238"/>
    </source>
</evidence>
<dbReference type="OrthoDB" id="9801052at2"/>
<dbReference type="SUPFAM" id="SSF51261">
    <property type="entry name" value="Duplicated hybrid motif"/>
    <property type="match status" value="1"/>
</dbReference>
<organism evidence="2 3">
    <name type="scientific">Leeuwenhoekiella aequorea</name>
    <dbReference type="NCBI Taxonomy" id="283736"/>
    <lineage>
        <taxon>Bacteria</taxon>
        <taxon>Pseudomonadati</taxon>
        <taxon>Bacteroidota</taxon>
        <taxon>Flavobacteriia</taxon>
        <taxon>Flavobacteriales</taxon>
        <taxon>Flavobacteriaceae</taxon>
        <taxon>Leeuwenhoekiella</taxon>
    </lineage>
</organism>
<dbReference type="CDD" id="cd12797">
    <property type="entry name" value="M23_peptidase"/>
    <property type="match status" value="1"/>
</dbReference>
<evidence type="ECO:0000259" key="1">
    <source>
        <dbReference type="Pfam" id="PF01551"/>
    </source>
</evidence>
<dbReference type="PANTHER" id="PTHR21666">
    <property type="entry name" value="PEPTIDASE-RELATED"/>
    <property type="match status" value="1"/>
</dbReference>
<dbReference type="Gene3D" id="2.70.70.10">
    <property type="entry name" value="Glucose Permease (Domain IIA)"/>
    <property type="match status" value="1"/>
</dbReference>
<dbReference type="EMBL" id="QOVM01000006">
    <property type="protein sequence ID" value="RXG21169.1"/>
    <property type="molecule type" value="Genomic_DNA"/>
</dbReference>
<dbReference type="InterPro" id="IPR011055">
    <property type="entry name" value="Dup_hybrid_motif"/>
</dbReference>
<proteinExistence type="predicted"/>
<dbReference type="GO" id="GO:0004222">
    <property type="term" value="F:metalloendopeptidase activity"/>
    <property type="evidence" value="ECO:0007669"/>
    <property type="project" value="TreeGrafter"/>
</dbReference>
<dbReference type="AlphaFoldDB" id="A0A4Q0P688"/>
<name>A0A4Q0P688_9FLAO</name>
<sequence length="235" mass="26035">MQTSDFLAELSQLTMGFTPVVDPIYGAEVYRFLDLSTSNTIIDSVDTSSAEAIAVYIDTYLSKTGGKVAYGGYLEKRSIYDRSLYFGTQEIQLKRNIHLGIDIWCPSGTAVLAPVKGRVHSFKDNKNHGDYGPCIVLEHTIKGDSFYTLYGHLSRASISELEIGQEFNAGETIAYLGEPEENGDYAPHLHFQIIKDLQQNEGDYPGVSSLGNLSFYKENCPDPDILLKIESKVKG</sequence>
<dbReference type="InterPro" id="IPR016047">
    <property type="entry name" value="M23ase_b-sheet_dom"/>
</dbReference>
<dbReference type="Proteomes" id="UP000289238">
    <property type="component" value="Unassembled WGS sequence"/>
</dbReference>
<gene>
    <name evidence="2" type="ORF">DSM00_2686</name>
</gene>
<keyword evidence="3" id="KW-1185">Reference proteome</keyword>